<feature type="chain" id="PRO_5031560362" evidence="1">
    <location>
        <begin position="19"/>
        <end position="143"/>
    </location>
</feature>
<proteinExistence type="predicted"/>
<keyword evidence="1" id="KW-0732">Signal</keyword>
<protein>
    <submittedName>
        <fullName evidence="2">Uncharacterized protein</fullName>
    </submittedName>
</protein>
<feature type="signal peptide" evidence="1">
    <location>
        <begin position="1"/>
        <end position="18"/>
    </location>
</feature>
<name>A0A7S1MQB1_NEODS</name>
<reference evidence="2" key="1">
    <citation type="submission" date="2021-01" db="EMBL/GenBank/DDBJ databases">
        <authorList>
            <person name="Corre E."/>
            <person name="Pelletier E."/>
            <person name="Niang G."/>
            <person name="Scheremetjew M."/>
            <person name="Finn R."/>
            <person name="Kale V."/>
            <person name="Holt S."/>
            <person name="Cochrane G."/>
            <person name="Meng A."/>
            <person name="Brown T."/>
            <person name="Cohen L."/>
        </authorList>
    </citation>
    <scope>NUCLEOTIDE SEQUENCE</scope>
    <source>
        <strain evidence="2">CCAP 1951/1</strain>
    </source>
</reference>
<organism evidence="2">
    <name type="scientific">Neobodo designis</name>
    <name type="common">Flagellated protozoan</name>
    <name type="synonym">Bodo designis</name>
    <dbReference type="NCBI Taxonomy" id="312471"/>
    <lineage>
        <taxon>Eukaryota</taxon>
        <taxon>Discoba</taxon>
        <taxon>Euglenozoa</taxon>
        <taxon>Kinetoplastea</taxon>
        <taxon>Metakinetoplastina</taxon>
        <taxon>Neobodonida</taxon>
        <taxon>Neobodo</taxon>
    </lineage>
</organism>
<gene>
    <name evidence="2" type="ORF">NDES1114_LOCUS26189</name>
</gene>
<evidence type="ECO:0000313" key="2">
    <source>
        <dbReference type="EMBL" id="CAD9138164.1"/>
    </source>
</evidence>
<sequence>MRLGIAAVLALLVVSASASVRQGANGVWNPPAGSYCGTSGDKAMSLRFDFDATTQSANVTLASFGQAFPTCVGETWTFDPTTGCTVFPVMNRPLHSSPDCMVDQLQLVWITKFNLTFTAPTQSGAAPGMVLADNGYTMSLARC</sequence>
<dbReference type="AlphaFoldDB" id="A0A7S1MQB1"/>
<evidence type="ECO:0000256" key="1">
    <source>
        <dbReference type="SAM" id="SignalP"/>
    </source>
</evidence>
<accession>A0A7S1MQB1</accession>
<dbReference type="EMBL" id="HBGF01039135">
    <property type="protein sequence ID" value="CAD9138164.1"/>
    <property type="molecule type" value="Transcribed_RNA"/>
</dbReference>